<comment type="similarity">
    <text evidence="3 12">Belongs to the methylenetetrahydrofolate reductase family.</text>
</comment>
<dbReference type="STRING" id="392484.LP43_2478"/>
<name>A0A0A0BFL9_9GAMM</name>
<evidence type="ECO:0000256" key="8">
    <source>
        <dbReference type="ARBA" id="ARBA00023027"/>
    </source>
</evidence>
<evidence type="ECO:0000313" key="14">
    <source>
        <dbReference type="Proteomes" id="UP000029999"/>
    </source>
</evidence>
<dbReference type="Pfam" id="PF02219">
    <property type="entry name" value="MTHFR"/>
    <property type="match status" value="1"/>
</dbReference>
<gene>
    <name evidence="13" type="ORF">LP43_2478</name>
</gene>
<evidence type="ECO:0000256" key="4">
    <source>
        <dbReference type="ARBA" id="ARBA00022605"/>
    </source>
</evidence>
<evidence type="ECO:0000256" key="3">
    <source>
        <dbReference type="ARBA" id="ARBA00006743"/>
    </source>
</evidence>
<dbReference type="PANTHER" id="PTHR45754">
    <property type="entry name" value="METHYLENETETRAHYDROFOLATE REDUCTASE"/>
    <property type="match status" value="1"/>
</dbReference>
<comment type="cofactor">
    <cofactor evidence="1 12">
        <name>FAD</name>
        <dbReference type="ChEBI" id="CHEBI:57692"/>
    </cofactor>
</comment>
<keyword evidence="5 12" id="KW-0285">Flavoprotein</keyword>
<dbReference type="InterPro" id="IPR004620">
    <property type="entry name" value="MTHF_reductase_bac"/>
</dbReference>
<dbReference type="NCBIfam" id="TIGR00676">
    <property type="entry name" value="fadh2"/>
    <property type="match status" value="1"/>
</dbReference>
<evidence type="ECO:0000313" key="13">
    <source>
        <dbReference type="EMBL" id="KGM05914.1"/>
    </source>
</evidence>
<keyword evidence="9" id="KW-0486">Methionine biosynthesis</keyword>
<keyword evidence="4" id="KW-0028">Amino-acid biosynthesis</keyword>
<evidence type="ECO:0000256" key="5">
    <source>
        <dbReference type="ARBA" id="ARBA00022630"/>
    </source>
</evidence>
<dbReference type="Proteomes" id="UP000029999">
    <property type="component" value="Unassembled WGS sequence"/>
</dbReference>
<evidence type="ECO:0000256" key="2">
    <source>
        <dbReference type="ARBA" id="ARBA00004777"/>
    </source>
</evidence>
<dbReference type="GO" id="GO:0035999">
    <property type="term" value="P:tetrahydrofolate interconversion"/>
    <property type="evidence" value="ECO:0007669"/>
    <property type="project" value="UniProtKB-UniPathway"/>
</dbReference>
<dbReference type="UniPathway" id="UPA00193"/>
<evidence type="ECO:0000256" key="12">
    <source>
        <dbReference type="RuleBase" id="RU003862"/>
    </source>
</evidence>
<comment type="pathway">
    <text evidence="2 12">One-carbon metabolism; tetrahydrofolate interconversion.</text>
</comment>
<dbReference type="CDD" id="cd00537">
    <property type="entry name" value="MTHFR"/>
    <property type="match status" value="1"/>
</dbReference>
<dbReference type="AlphaFoldDB" id="A0A0A0BFL9"/>
<keyword evidence="6 12" id="KW-0274">FAD</keyword>
<keyword evidence="7 12" id="KW-0560">Oxidoreductase</keyword>
<accession>A0A0A0BFL9</accession>
<reference evidence="13 14" key="1">
    <citation type="submission" date="2014-09" db="EMBL/GenBank/DDBJ databases">
        <authorList>
            <person name="Grob C."/>
            <person name="Taubert M."/>
            <person name="Howat A.M."/>
            <person name="Burns O.J."/>
            <person name="Dixon J.L."/>
            <person name="Chen Y."/>
            <person name="Murrell J.C."/>
        </authorList>
    </citation>
    <scope>NUCLEOTIDE SEQUENCE [LARGE SCALE GENOMIC DNA]</scope>
    <source>
        <strain evidence="13">L4</strain>
    </source>
</reference>
<dbReference type="InterPro" id="IPR003171">
    <property type="entry name" value="Mehydrof_redctse-like"/>
</dbReference>
<evidence type="ECO:0000256" key="11">
    <source>
        <dbReference type="ARBA" id="ARBA00048628"/>
    </source>
</evidence>
<comment type="pathway">
    <text evidence="10">Amino-acid biosynthesis; L-methionine biosynthesis via de novo pathway.</text>
</comment>
<dbReference type="GO" id="GO:0106312">
    <property type="term" value="F:methylenetetrahydrofolate reductase (NADH) activity"/>
    <property type="evidence" value="ECO:0007669"/>
    <property type="project" value="UniProtKB-EC"/>
</dbReference>
<organism evidence="13 14">
    <name type="scientific">Methylophaga thiooxydans</name>
    <dbReference type="NCBI Taxonomy" id="392484"/>
    <lineage>
        <taxon>Bacteria</taxon>
        <taxon>Pseudomonadati</taxon>
        <taxon>Pseudomonadota</taxon>
        <taxon>Gammaproteobacteria</taxon>
        <taxon>Thiotrichales</taxon>
        <taxon>Piscirickettsiaceae</taxon>
        <taxon>Methylophaga</taxon>
    </lineage>
</organism>
<dbReference type="EMBL" id="JRQD01000007">
    <property type="protein sequence ID" value="KGM05914.1"/>
    <property type="molecule type" value="Genomic_DNA"/>
</dbReference>
<evidence type="ECO:0000256" key="7">
    <source>
        <dbReference type="ARBA" id="ARBA00023002"/>
    </source>
</evidence>
<dbReference type="InterPro" id="IPR029041">
    <property type="entry name" value="FAD-linked_oxidoreductase-like"/>
</dbReference>
<dbReference type="GO" id="GO:0071949">
    <property type="term" value="F:FAD binding"/>
    <property type="evidence" value="ECO:0007669"/>
    <property type="project" value="TreeGrafter"/>
</dbReference>
<dbReference type="Gene3D" id="3.20.20.220">
    <property type="match status" value="1"/>
</dbReference>
<dbReference type="EC" id="1.5.1.54" evidence="12"/>
<evidence type="ECO:0000256" key="1">
    <source>
        <dbReference type="ARBA" id="ARBA00001974"/>
    </source>
</evidence>
<comment type="catalytic activity">
    <reaction evidence="11">
        <text>(6S)-5-methyl-5,6,7,8-tetrahydrofolate + NAD(+) = (6R)-5,10-methylene-5,6,7,8-tetrahydrofolate + NADH + H(+)</text>
        <dbReference type="Rhea" id="RHEA:19821"/>
        <dbReference type="ChEBI" id="CHEBI:15378"/>
        <dbReference type="ChEBI" id="CHEBI:15636"/>
        <dbReference type="ChEBI" id="CHEBI:18608"/>
        <dbReference type="ChEBI" id="CHEBI:57540"/>
        <dbReference type="ChEBI" id="CHEBI:57945"/>
        <dbReference type="EC" id="1.5.1.54"/>
    </reaction>
    <physiologicalReaction direction="right-to-left" evidence="11">
        <dbReference type="Rhea" id="RHEA:19823"/>
    </physiologicalReaction>
</comment>
<keyword evidence="8" id="KW-0520">NAD</keyword>
<sequence>MGWFLSAHFFNKSKKNMSNNLTISCEFFPPKTEKGIANLRRVREELRPLAPEFYSVTFGAGGSTQDNTLEAVIDIQKQQPETDIDAAPHLSCVGSNADRLRTILNTYRDNNIRRVVALRGDLPSGMRDPGDFRYANELVEFIRNETGDFFNIEVAAYPEVHPQAPTAELDLENFKRKVDAGADSAITQYFYNIDAYRFFLDRCEKLGIDIPIIPGIMPINNFAQLSRFSAGCGAEIPRWLRKRLEEFYDDTESMQAFTLDFLTEFTQQLIDIGVPGLHFYSMNKTQPTLTVCERLGLVKT</sequence>
<proteinExistence type="inferred from homology"/>
<evidence type="ECO:0000256" key="10">
    <source>
        <dbReference type="ARBA" id="ARBA00034478"/>
    </source>
</evidence>
<dbReference type="PANTHER" id="PTHR45754:SF3">
    <property type="entry name" value="METHYLENETETRAHYDROFOLATE REDUCTASE (NADPH)"/>
    <property type="match status" value="1"/>
</dbReference>
<dbReference type="GO" id="GO:0009086">
    <property type="term" value="P:methionine biosynthetic process"/>
    <property type="evidence" value="ECO:0007669"/>
    <property type="project" value="UniProtKB-KW"/>
</dbReference>
<comment type="caution">
    <text evidence="13">The sequence shown here is derived from an EMBL/GenBank/DDBJ whole genome shotgun (WGS) entry which is preliminary data.</text>
</comment>
<evidence type="ECO:0000256" key="6">
    <source>
        <dbReference type="ARBA" id="ARBA00022827"/>
    </source>
</evidence>
<dbReference type="SUPFAM" id="SSF51730">
    <property type="entry name" value="FAD-linked oxidoreductase"/>
    <property type="match status" value="1"/>
</dbReference>
<dbReference type="GO" id="GO:0005829">
    <property type="term" value="C:cytosol"/>
    <property type="evidence" value="ECO:0007669"/>
    <property type="project" value="InterPro"/>
</dbReference>
<protein>
    <recommendedName>
        <fullName evidence="12">Methylenetetrahydrofolate reductase</fullName>
        <ecNumber evidence="12">1.5.1.54</ecNumber>
    </recommendedName>
</protein>
<evidence type="ECO:0000256" key="9">
    <source>
        <dbReference type="ARBA" id="ARBA00023167"/>
    </source>
</evidence>